<evidence type="ECO:0000313" key="13">
    <source>
        <dbReference type="Proteomes" id="UP000248857"/>
    </source>
</evidence>
<evidence type="ECO:0000256" key="5">
    <source>
        <dbReference type="ARBA" id="ARBA00022592"/>
    </source>
</evidence>
<dbReference type="OrthoDB" id="9785113at2"/>
<proteinExistence type="inferred from homology"/>
<dbReference type="GO" id="GO:0005886">
    <property type="term" value="C:plasma membrane"/>
    <property type="evidence" value="ECO:0007669"/>
    <property type="project" value="UniProtKB-SubCell"/>
</dbReference>
<dbReference type="Proteomes" id="UP000248857">
    <property type="component" value="Unassembled WGS sequence"/>
</dbReference>
<accession>A0A2W1JSV3</accession>
<dbReference type="Pfam" id="PF00528">
    <property type="entry name" value="BPD_transp_1"/>
    <property type="match status" value="1"/>
</dbReference>
<keyword evidence="5 10" id="KW-0592">Phosphate transport</keyword>
<evidence type="ECO:0000313" key="12">
    <source>
        <dbReference type="EMBL" id="PZD72061.1"/>
    </source>
</evidence>
<dbReference type="PANTHER" id="PTHR30425">
    <property type="entry name" value="PHOSPHATE TRANSPORT SYSTEM PERMEASE PROTEIN PST"/>
    <property type="match status" value="1"/>
</dbReference>
<evidence type="ECO:0000256" key="9">
    <source>
        <dbReference type="RuleBase" id="RU363032"/>
    </source>
</evidence>
<comment type="subcellular location">
    <subcellularLocation>
        <location evidence="1 9">Cell membrane</location>
        <topology evidence="1 9">Multi-pass membrane protein</topology>
    </subcellularLocation>
</comment>
<dbReference type="GO" id="GO:0006817">
    <property type="term" value="P:phosphate ion transport"/>
    <property type="evidence" value="ECO:0007669"/>
    <property type="project" value="UniProtKB-KW"/>
</dbReference>
<organism evidence="12 13">
    <name type="scientific">Acaryochloris thomasi RCC1774</name>
    <dbReference type="NCBI Taxonomy" id="1764569"/>
    <lineage>
        <taxon>Bacteria</taxon>
        <taxon>Bacillati</taxon>
        <taxon>Cyanobacteriota</taxon>
        <taxon>Cyanophyceae</taxon>
        <taxon>Acaryochloridales</taxon>
        <taxon>Acaryochloridaceae</taxon>
        <taxon>Acaryochloris</taxon>
        <taxon>Acaryochloris thomasi</taxon>
    </lineage>
</organism>
<sequence length="321" mass="34393">MDSLADKSVAQSQPQLAQNRDFSWFVNRVFYGMTAISAASIALILLWITVELFTTALPAVQEFGLGFLITTRWNPVESIYGMLPQIYGTVVSAILALLMAVPLGVGVAIFLSEDFLPTKVRTPIAFMIELLAAIPSVVYGLWGIFVLVPAILPVLGWFHDTLGWIPLFNTPPQTRAMLPTAMVLAVMISPIIISLSRDTLTSLPPQLRAGSLALGATRWETILKVLLPAGLSGIIGSVMLALGRALGETMAAAMLIGNANQIKSSILAPAATIASLIANQFAEATGLQVASLMYSALILMLITLSVNMLAEVVINRFQQVE</sequence>
<keyword evidence="8 9" id="KW-0472">Membrane</keyword>
<feature type="transmembrane region" description="Helical" evidence="9">
    <location>
        <begin position="222"/>
        <end position="243"/>
    </location>
</feature>
<comment type="similarity">
    <text evidence="2 10">Belongs to the binding-protein-dependent transport system permease family. CysTW subfamily.</text>
</comment>
<dbReference type="RefSeq" id="WP_110987357.1">
    <property type="nucleotide sequence ID" value="NZ_CAWNWM010000012.1"/>
</dbReference>
<dbReference type="NCBIfam" id="TIGR02138">
    <property type="entry name" value="phosphate_pstC"/>
    <property type="match status" value="1"/>
</dbReference>
<feature type="domain" description="ABC transmembrane type-1" evidence="11">
    <location>
        <begin position="86"/>
        <end position="310"/>
    </location>
</feature>
<keyword evidence="13" id="KW-1185">Reference proteome</keyword>
<comment type="function">
    <text evidence="10">Part of the binding-protein-dependent transport system for phosphate; probably responsible for the translocation of the substrate across the membrane.</text>
</comment>
<reference evidence="12 13" key="1">
    <citation type="journal article" date="2018" name="Sci. Rep.">
        <title>A novel species of the marine cyanobacterium Acaryochloris with a unique pigment content and lifestyle.</title>
        <authorList>
            <person name="Partensky F."/>
            <person name="Six C."/>
            <person name="Ratin M."/>
            <person name="Garczarek L."/>
            <person name="Vaulot D."/>
            <person name="Probert I."/>
            <person name="Calteau A."/>
            <person name="Gourvil P."/>
            <person name="Marie D."/>
            <person name="Grebert T."/>
            <person name="Bouchier C."/>
            <person name="Le Panse S."/>
            <person name="Gachenot M."/>
            <person name="Rodriguez F."/>
            <person name="Garrido J.L."/>
        </authorList>
    </citation>
    <scope>NUCLEOTIDE SEQUENCE [LARGE SCALE GENOMIC DNA]</scope>
    <source>
        <strain evidence="12 13">RCC1774</strain>
    </source>
</reference>
<feature type="transmembrane region" description="Helical" evidence="9">
    <location>
        <begin position="29"/>
        <end position="50"/>
    </location>
</feature>
<evidence type="ECO:0000256" key="1">
    <source>
        <dbReference type="ARBA" id="ARBA00004651"/>
    </source>
</evidence>
<feature type="transmembrane region" description="Helical" evidence="9">
    <location>
        <begin position="131"/>
        <end position="155"/>
    </location>
</feature>
<keyword evidence="6 9" id="KW-0812">Transmembrane</keyword>
<dbReference type="SUPFAM" id="SSF161098">
    <property type="entry name" value="MetI-like"/>
    <property type="match status" value="1"/>
</dbReference>
<protein>
    <recommendedName>
        <fullName evidence="10">Phosphate transport system permease protein</fullName>
    </recommendedName>
</protein>
<dbReference type="InterPro" id="IPR035906">
    <property type="entry name" value="MetI-like_sf"/>
</dbReference>
<evidence type="ECO:0000259" key="11">
    <source>
        <dbReference type="PROSITE" id="PS50928"/>
    </source>
</evidence>
<dbReference type="Gene3D" id="1.10.3720.10">
    <property type="entry name" value="MetI-like"/>
    <property type="match status" value="1"/>
</dbReference>
<evidence type="ECO:0000256" key="4">
    <source>
        <dbReference type="ARBA" id="ARBA00022475"/>
    </source>
</evidence>
<evidence type="ECO:0000256" key="10">
    <source>
        <dbReference type="RuleBase" id="RU363054"/>
    </source>
</evidence>
<dbReference type="PANTHER" id="PTHR30425:SF1">
    <property type="entry name" value="PHOSPHATE TRANSPORT SYSTEM PERMEASE PROTEIN PSTC"/>
    <property type="match status" value="1"/>
</dbReference>
<dbReference type="GO" id="GO:0005315">
    <property type="term" value="F:phosphate transmembrane transporter activity"/>
    <property type="evidence" value="ECO:0007669"/>
    <property type="project" value="InterPro"/>
</dbReference>
<evidence type="ECO:0000256" key="6">
    <source>
        <dbReference type="ARBA" id="ARBA00022692"/>
    </source>
</evidence>
<dbReference type="CDD" id="cd06261">
    <property type="entry name" value="TM_PBP2"/>
    <property type="match status" value="1"/>
</dbReference>
<evidence type="ECO:0000256" key="3">
    <source>
        <dbReference type="ARBA" id="ARBA00022448"/>
    </source>
</evidence>
<gene>
    <name evidence="12" type="primary">pstC_2</name>
    <name evidence="12" type="ORF">C1752_03954</name>
</gene>
<comment type="caution">
    <text evidence="12">The sequence shown here is derived from an EMBL/GenBank/DDBJ whole genome shotgun (WGS) entry which is preliminary data.</text>
</comment>
<keyword evidence="4 10" id="KW-1003">Cell membrane</keyword>
<feature type="transmembrane region" description="Helical" evidence="9">
    <location>
        <begin position="176"/>
        <end position="195"/>
    </location>
</feature>
<evidence type="ECO:0000256" key="8">
    <source>
        <dbReference type="ARBA" id="ARBA00023136"/>
    </source>
</evidence>
<dbReference type="InterPro" id="IPR051124">
    <property type="entry name" value="Phosphate_Transport_Permease"/>
</dbReference>
<evidence type="ECO:0000256" key="7">
    <source>
        <dbReference type="ARBA" id="ARBA00022989"/>
    </source>
</evidence>
<name>A0A2W1JSV3_9CYAN</name>
<keyword evidence="3 9" id="KW-0813">Transport</keyword>
<dbReference type="InterPro" id="IPR011864">
    <property type="entry name" value="Phosphate_PstC"/>
</dbReference>
<dbReference type="AlphaFoldDB" id="A0A2W1JSV3"/>
<dbReference type="EMBL" id="PQWO01000012">
    <property type="protein sequence ID" value="PZD72061.1"/>
    <property type="molecule type" value="Genomic_DNA"/>
</dbReference>
<keyword evidence="7 9" id="KW-1133">Transmembrane helix</keyword>
<dbReference type="InterPro" id="IPR000515">
    <property type="entry name" value="MetI-like"/>
</dbReference>
<evidence type="ECO:0000256" key="2">
    <source>
        <dbReference type="ARBA" id="ARBA00007069"/>
    </source>
</evidence>
<feature type="transmembrane region" description="Helical" evidence="9">
    <location>
        <begin position="294"/>
        <end position="314"/>
    </location>
</feature>
<feature type="transmembrane region" description="Helical" evidence="9">
    <location>
        <begin position="86"/>
        <end position="111"/>
    </location>
</feature>
<dbReference type="PROSITE" id="PS50928">
    <property type="entry name" value="ABC_TM1"/>
    <property type="match status" value="1"/>
</dbReference>